<evidence type="ECO:0000313" key="3">
    <source>
        <dbReference type="Proteomes" id="UP000481030"/>
    </source>
</evidence>
<dbReference type="AlphaFoldDB" id="A0A6L3UYL3"/>
<keyword evidence="3" id="KW-1185">Reference proteome</keyword>
<proteinExistence type="predicted"/>
<feature type="transmembrane region" description="Helical" evidence="1">
    <location>
        <begin position="80"/>
        <end position="99"/>
    </location>
</feature>
<keyword evidence="1" id="KW-0472">Membrane</keyword>
<dbReference type="Pfam" id="PF08570">
    <property type="entry name" value="DUF1761"/>
    <property type="match status" value="1"/>
</dbReference>
<keyword evidence="1" id="KW-0812">Transmembrane</keyword>
<feature type="transmembrane region" description="Helical" evidence="1">
    <location>
        <begin position="54"/>
        <end position="74"/>
    </location>
</feature>
<dbReference type="RefSeq" id="WP_151537550.1">
    <property type="nucleotide sequence ID" value="NZ_WBOS01000029.1"/>
</dbReference>
<keyword evidence="1" id="KW-1133">Transmembrane helix</keyword>
<evidence type="ECO:0000256" key="1">
    <source>
        <dbReference type="SAM" id="Phobius"/>
    </source>
</evidence>
<feature type="transmembrane region" description="Helical" evidence="1">
    <location>
        <begin position="111"/>
        <end position="133"/>
    </location>
</feature>
<reference evidence="2 3" key="1">
    <citation type="journal article" date="2016" name="Antonie Van Leeuwenhoek">
        <title>Bacillus depressus sp. nov., isolated from soil of a sunflower field.</title>
        <authorList>
            <person name="Wei X."/>
            <person name="Xin D."/>
            <person name="Xin Y."/>
            <person name="Zhang H."/>
            <person name="Wang T."/>
            <person name="Zhang J."/>
        </authorList>
    </citation>
    <scope>NUCLEOTIDE SEQUENCE [LARGE SCALE GENOMIC DNA]</scope>
    <source>
        <strain evidence="2 3">BZ1</strain>
    </source>
</reference>
<protein>
    <submittedName>
        <fullName evidence="2">DUF1761 domain-containing protein</fullName>
    </submittedName>
</protein>
<comment type="caution">
    <text evidence="2">The sequence shown here is derived from an EMBL/GenBank/DDBJ whole genome shotgun (WGS) entry which is preliminary data.</text>
</comment>
<feature type="transmembrane region" description="Helical" evidence="1">
    <location>
        <begin position="12"/>
        <end position="33"/>
    </location>
</feature>
<name>A0A6L3UYL3_9BACI</name>
<dbReference type="EMBL" id="WBOS01000029">
    <property type="protein sequence ID" value="KAB2328474.1"/>
    <property type="molecule type" value="Genomic_DNA"/>
</dbReference>
<organism evidence="2 3">
    <name type="scientific">Cytobacillus depressus</name>
    <dbReference type="NCBI Taxonomy" id="1602942"/>
    <lineage>
        <taxon>Bacteria</taxon>
        <taxon>Bacillati</taxon>
        <taxon>Bacillota</taxon>
        <taxon>Bacilli</taxon>
        <taxon>Bacillales</taxon>
        <taxon>Bacillaceae</taxon>
        <taxon>Cytobacillus</taxon>
    </lineage>
</organism>
<sequence length="134" mass="14756">MLVDWNQLNYTAIIAGGFLYIIYGAIYYSVLLSDKKGSKNSDIAVNQSKGPVKYIYSVISAFTISFFMSIIVHSFGSNHWTDGLIFGLIIGVLISIVYLKNALFGLMSKRSFLIAIGDHLIIFSLLGALHGLLN</sequence>
<gene>
    <name evidence="2" type="ORF">F7731_25445</name>
</gene>
<dbReference type="OrthoDB" id="2382138at2"/>
<dbReference type="Proteomes" id="UP000481030">
    <property type="component" value="Unassembled WGS sequence"/>
</dbReference>
<dbReference type="InterPro" id="IPR013879">
    <property type="entry name" value="DUF1761"/>
</dbReference>
<accession>A0A6L3UYL3</accession>
<evidence type="ECO:0000313" key="2">
    <source>
        <dbReference type="EMBL" id="KAB2328474.1"/>
    </source>
</evidence>